<dbReference type="GO" id="GO:0016832">
    <property type="term" value="F:aldehyde-lyase activity"/>
    <property type="evidence" value="ECO:0007669"/>
    <property type="project" value="TreeGrafter"/>
</dbReference>
<dbReference type="Pfam" id="PF03328">
    <property type="entry name" value="HpcH_HpaI"/>
    <property type="match status" value="1"/>
</dbReference>
<evidence type="ECO:0000256" key="2">
    <source>
        <dbReference type="ARBA" id="ARBA00022723"/>
    </source>
</evidence>
<name>X1K6A7_9ZZZZ</name>
<proteinExistence type="inferred from homology"/>
<dbReference type="InterPro" id="IPR005000">
    <property type="entry name" value="Aldolase/citrate-lyase_domain"/>
</dbReference>
<dbReference type="PANTHER" id="PTHR30502:SF0">
    <property type="entry name" value="PHOSPHOENOLPYRUVATE CARBOXYLASE FAMILY PROTEIN"/>
    <property type="match status" value="1"/>
</dbReference>
<dbReference type="EMBL" id="BARU01036315">
    <property type="protein sequence ID" value="GAH89175.1"/>
    <property type="molecule type" value="Genomic_DNA"/>
</dbReference>
<gene>
    <name evidence="5" type="ORF">S03H2_56725</name>
</gene>
<sequence length="211" mass="23521">MWKENILRKLLNEGKPTIGTHIIAPWPGMFEIIGNSGAFDYVEYVAEYSDWDLPMIANIGRTMELFPKMSLMIKVEEQAKGFLTTRAVDAGFQSVLFTDIRSAEALRESIRYIRVETLEDGGIHGSGNRRHSGGYGAARDASKWPQYMREIVVVSMIEKPGAMEDLDAILDIEGLDMVQFGPGDYSVSIGMAGQGRSAQVQDKHKEMIEKA</sequence>
<dbReference type="SUPFAM" id="SSF51621">
    <property type="entry name" value="Phosphoenolpyruvate/pyruvate domain"/>
    <property type="match status" value="1"/>
</dbReference>
<evidence type="ECO:0000256" key="1">
    <source>
        <dbReference type="ARBA" id="ARBA00005568"/>
    </source>
</evidence>
<protein>
    <recommendedName>
        <fullName evidence="4">HpcH/HpaI aldolase/citrate lyase domain-containing protein</fullName>
    </recommendedName>
</protein>
<dbReference type="GO" id="GO:0046872">
    <property type="term" value="F:metal ion binding"/>
    <property type="evidence" value="ECO:0007669"/>
    <property type="project" value="UniProtKB-KW"/>
</dbReference>
<evidence type="ECO:0000313" key="5">
    <source>
        <dbReference type="EMBL" id="GAH89175.1"/>
    </source>
</evidence>
<dbReference type="InterPro" id="IPR040442">
    <property type="entry name" value="Pyrv_kinase-like_dom_sf"/>
</dbReference>
<dbReference type="AlphaFoldDB" id="X1K6A7"/>
<comment type="caution">
    <text evidence="5">The sequence shown here is derived from an EMBL/GenBank/DDBJ whole genome shotgun (WGS) entry which is preliminary data.</text>
</comment>
<dbReference type="InterPro" id="IPR050251">
    <property type="entry name" value="HpcH-HpaI_aldolase"/>
</dbReference>
<dbReference type="GO" id="GO:0005737">
    <property type="term" value="C:cytoplasm"/>
    <property type="evidence" value="ECO:0007669"/>
    <property type="project" value="TreeGrafter"/>
</dbReference>
<reference evidence="5" key="1">
    <citation type="journal article" date="2014" name="Front. Microbiol.">
        <title>High frequency of phylogenetically diverse reductive dehalogenase-homologous genes in deep subseafloor sedimentary metagenomes.</title>
        <authorList>
            <person name="Kawai M."/>
            <person name="Futagami T."/>
            <person name="Toyoda A."/>
            <person name="Takaki Y."/>
            <person name="Nishi S."/>
            <person name="Hori S."/>
            <person name="Arai W."/>
            <person name="Tsubouchi T."/>
            <person name="Morono Y."/>
            <person name="Uchiyama I."/>
            <person name="Ito T."/>
            <person name="Fujiyama A."/>
            <person name="Inagaki F."/>
            <person name="Takami H."/>
        </authorList>
    </citation>
    <scope>NUCLEOTIDE SEQUENCE</scope>
    <source>
        <strain evidence="5">Expedition CK06-06</strain>
    </source>
</reference>
<dbReference type="PANTHER" id="PTHR30502">
    <property type="entry name" value="2-KETO-3-DEOXY-L-RHAMNONATE ALDOLASE"/>
    <property type="match status" value="1"/>
</dbReference>
<evidence type="ECO:0000256" key="3">
    <source>
        <dbReference type="ARBA" id="ARBA00023239"/>
    </source>
</evidence>
<feature type="non-terminal residue" evidence="5">
    <location>
        <position position="211"/>
    </location>
</feature>
<evidence type="ECO:0000259" key="4">
    <source>
        <dbReference type="Pfam" id="PF03328"/>
    </source>
</evidence>
<accession>X1K6A7</accession>
<dbReference type="Gene3D" id="3.20.20.60">
    <property type="entry name" value="Phosphoenolpyruvate-binding domains"/>
    <property type="match status" value="1"/>
</dbReference>
<keyword evidence="3" id="KW-0456">Lyase</keyword>
<comment type="similarity">
    <text evidence="1">Belongs to the HpcH/HpaI aldolase family.</text>
</comment>
<keyword evidence="2" id="KW-0479">Metal-binding</keyword>
<dbReference type="InterPro" id="IPR015813">
    <property type="entry name" value="Pyrv/PenolPyrv_kinase-like_dom"/>
</dbReference>
<organism evidence="5">
    <name type="scientific">marine sediment metagenome</name>
    <dbReference type="NCBI Taxonomy" id="412755"/>
    <lineage>
        <taxon>unclassified sequences</taxon>
        <taxon>metagenomes</taxon>
        <taxon>ecological metagenomes</taxon>
    </lineage>
</organism>
<feature type="domain" description="HpcH/HpaI aldolase/citrate lyase" evidence="4">
    <location>
        <begin position="67"/>
        <end position="207"/>
    </location>
</feature>